<comment type="similarity">
    <text evidence="1">Belongs to the LysR transcriptional regulatory family.</text>
</comment>
<dbReference type="RefSeq" id="WP_035930996.1">
    <property type="nucleotide sequence ID" value="NZ_CADFFX010000041.1"/>
</dbReference>
<organism evidence="6 7">
    <name type="scientific">Caballeronia glathei</name>
    <dbReference type="NCBI Taxonomy" id="60547"/>
    <lineage>
        <taxon>Bacteria</taxon>
        <taxon>Pseudomonadati</taxon>
        <taxon>Pseudomonadota</taxon>
        <taxon>Betaproteobacteria</taxon>
        <taxon>Burkholderiales</taxon>
        <taxon>Burkholderiaceae</taxon>
        <taxon>Caballeronia</taxon>
    </lineage>
</organism>
<keyword evidence="7" id="KW-1185">Reference proteome</keyword>
<dbReference type="PROSITE" id="PS50931">
    <property type="entry name" value="HTH_LYSR"/>
    <property type="match status" value="1"/>
</dbReference>
<dbReference type="Gene3D" id="1.10.10.10">
    <property type="entry name" value="Winged helix-like DNA-binding domain superfamily/Winged helix DNA-binding domain"/>
    <property type="match status" value="1"/>
</dbReference>
<dbReference type="GO" id="GO:0003700">
    <property type="term" value="F:DNA-binding transcription factor activity"/>
    <property type="evidence" value="ECO:0007669"/>
    <property type="project" value="InterPro"/>
</dbReference>
<dbReference type="Gene3D" id="3.40.190.290">
    <property type="match status" value="1"/>
</dbReference>
<dbReference type="InterPro" id="IPR036388">
    <property type="entry name" value="WH-like_DNA-bd_sf"/>
</dbReference>
<evidence type="ECO:0000259" key="5">
    <source>
        <dbReference type="PROSITE" id="PS50931"/>
    </source>
</evidence>
<dbReference type="STRING" id="60547.GCA_000751215_02659"/>
<dbReference type="Proteomes" id="UP000027466">
    <property type="component" value="Unassembled WGS sequence"/>
</dbReference>
<gene>
    <name evidence="6" type="ORF">BG61_31340</name>
</gene>
<evidence type="ECO:0000256" key="1">
    <source>
        <dbReference type="ARBA" id="ARBA00009437"/>
    </source>
</evidence>
<dbReference type="GO" id="GO:0006351">
    <property type="term" value="P:DNA-templated transcription"/>
    <property type="evidence" value="ECO:0007669"/>
    <property type="project" value="TreeGrafter"/>
</dbReference>
<dbReference type="InterPro" id="IPR036390">
    <property type="entry name" value="WH_DNA-bd_sf"/>
</dbReference>
<dbReference type="SUPFAM" id="SSF53850">
    <property type="entry name" value="Periplasmic binding protein-like II"/>
    <property type="match status" value="1"/>
</dbReference>
<reference evidence="6 7" key="1">
    <citation type="submission" date="2014-03" db="EMBL/GenBank/DDBJ databases">
        <title>Draft Genome Sequences of Four Burkholderia Strains.</title>
        <authorList>
            <person name="Liu X.Y."/>
            <person name="Li C.X."/>
            <person name="Xu J.H."/>
        </authorList>
    </citation>
    <scope>NUCLEOTIDE SEQUENCE [LARGE SCALE GENOMIC DNA]</scope>
    <source>
        <strain evidence="6 7">DSM 50014</strain>
    </source>
</reference>
<name>A0A069PQK0_9BURK</name>
<accession>A0A069PQK0</accession>
<evidence type="ECO:0000313" key="7">
    <source>
        <dbReference type="Proteomes" id="UP000027466"/>
    </source>
</evidence>
<dbReference type="InterPro" id="IPR000847">
    <property type="entry name" value="LysR_HTH_N"/>
</dbReference>
<feature type="domain" description="HTH lysR-type" evidence="5">
    <location>
        <begin position="4"/>
        <end position="61"/>
    </location>
</feature>
<keyword evidence="4" id="KW-0804">Transcription</keyword>
<evidence type="ECO:0000256" key="2">
    <source>
        <dbReference type="ARBA" id="ARBA00023015"/>
    </source>
</evidence>
<sequence length="298" mass="32839">MRQFDWDDIQAFLAISRAGRLTAAAQQMGVDHSTLSRRIAALETGLGVRLFDRRSVGFVLTPEGERVLADAEAMESLAMRMRHRLEDASVGLTGSVRVGTPEGFGTYFLAPRIAKISAAHPRLEIELIANPRMFSLSKREADLAVSMTRPAQGRVYAYKLTDYTLGIYGSRAYVESHAPITSLHDVLAHPWIGYVEDQMWSAELNYLPQISTSLVPNVRISNVISQMAAVTGGAGLGVLPCFMARTDSSLVRLLADEVALTRSYWIITHAETRDVARVKLIADFIRSEAGQLPGFWDA</sequence>
<dbReference type="PANTHER" id="PTHR30537:SF3">
    <property type="entry name" value="TRANSCRIPTIONAL REGULATORY PROTEIN"/>
    <property type="match status" value="1"/>
</dbReference>
<dbReference type="SUPFAM" id="SSF46785">
    <property type="entry name" value="Winged helix' DNA-binding domain"/>
    <property type="match status" value="1"/>
</dbReference>
<evidence type="ECO:0000256" key="3">
    <source>
        <dbReference type="ARBA" id="ARBA00023125"/>
    </source>
</evidence>
<dbReference type="Pfam" id="PF00126">
    <property type="entry name" value="HTH_1"/>
    <property type="match status" value="1"/>
</dbReference>
<dbReference type="EMBL" id="JFHC01000056">
    <property type="protein sequence ID" value="KDR39581.1"/>
    <property type="molecule type" value="Genomic_DNA"/>
</dbReference>
<keyword evidence="2" id="KW-0805">Transcription regulation</keyword>
<dbReference type="AlphaFoldDB" id="A0A069PQK0"/>
<protein>
    <submittedName>
        <fullName evidence="6">LysR family transcriptional regulator</fullName>
    </submittedName>
</protein>
<dbReference type="Pfam" id="PF03466">
    <property type="entry name" value="LysR_substrate"/>
    <property type="match status" value="1"/>
</dbReference>
<keyword evidence="3" id="KW-0238">DNA-binding</keyword>
<comment type="caution">
    <text evidence="6">The sequence shown here is derived from an EMBL/GenBank/DDBJ whole genome shotgun (WGS) entry which is preliminary data.</text>
</comment>
<proteinExistence type="inferred from homology"/>
<evidence type="ECO:0000256" key="4">
    <source>
        <dbReference type="ARBA" id="ARBA00023163"/>
    </source>
</evidence>
<evidence type="ECO:0000313" key="6">
    <source>
        <dbReference type="EMBL" id="KDR39581.1"/>
    </source>
</evidence>
<dbReference type="GO" id="GO:0043565">
    <property type="term" value="F:sequence-specific DNA binding"/>
    <property type="evidence" value="ECO:0007669"/>
    <property type="project" value="TreeGrafter"/>
</dbReference>
<dbReference type="InterPro" id="IPR005119">
    <property type="entry name" value="LysR_subst-bd"/>
</dbReference>
<dbReference type="InterPro" id="IPR058163">
    <property type="entry name" value="LysR-type_TF_proteobact-type"/>
</dbReference>
<dbReference type="PANTHER" id="PTHR30537">
    <property type="entry name" value="HTH-TYPE TRANSCRIPTIONAL REGULATOR"/>
    <property type="match status" value="1"/>
</dbReference>